<dbReference type="OrthoDB" id="365445at2759"/>
<dbReference type="GO" id="GO:0005525">
    <property type="term" value="F:GTP binding"/>
    <property type="evidence" value="ECO:0007669"/>
    <property type="project" value="UniProtKB-KW"/>
</dbReference>
<sequence>MRVVVENRNSPQYLIVFIDNMGERYNIHSQLEHLQSKYIGTGHADTTKFEWLKDQKNNRLMGSDIIQLQQTDIHCDPYNEIFSTVPTVGVNIAQINLAKNKRIRISELGGSMAAIWHMHYEGCVGIIYVIDASNMQQISCACVLLLEIIKHDLLKNAKIAIVLNKTDVNNSVQIAEIKYLLRLEDISQHAEQEITVIETSCLTGKGLKILKQWLLQFCL</sequence>
<reference evidence="5" key="1">
    <citation type="submission" date="2020-08" db="EMBL/GenBank/DDBJ databases">
        <title>Multicomponent nature underlies the extraordinary mechanical properties of spider dragline silk.</title>
        <authorList>
            <person name="Kono N."/>
            <person name="Nakamura H."/>
            <person name="Mori M."/>
            <person name="Yoshida Y."/>
            <person name="Ohtoshi R."/>
            <person name="Malay A.D."/>
            <person name="Moran D.A.P."/>
            <person name="Tomita M."/>
            <person name="Numata K."/>
            <person name="Arakawa K."/>
        </authorList>
    </citation>
    <scope>NUCLEOTIDE SEQUENCE</scope>
</reference>
<dbReference type="Pfam" id="PF07189">
    <property type="entry name" value="SF3b10"/>
    <property type="match status" value="1"/>
</dbReference>
<dbReference type="PANTHER" id="PTHR46688:SF1">
    <property type="entry name" value="ADP-RIBOSYLATION FACTOR-LIKE PROTEIN 16"/>
    <property type="match status" value="1"/>
</dbReference>
<dbReference type="PROSITE" id="PS51417">
    <property type="entry name" value="ARF"/>
    <property type="match status" value="1"/>
</dbReference>
<dbReference type="InterPro" id="IPR006689">
    <property type="entry name" value="Small_GTPase_ARF/SAR"/>
</dbReference>
<keyword evidence="4" id="KW-0479">Metal-binding</keyword>
<dbReference type="SUPFAM" id="SSF52540">
    <property type="entry name" value="P-loop containing nucleoside triphosphate hydrolases"/>
    <property type="match status" value="1"/>
</dbReference>
<dbReference type="GO" id="GO:0003924">
    <property type="term" value="F:GTPase activity"/>
    <property type="evidence" value="ECO:0007669"/>
    <property type="project" value="InterPro"/>
</dbReference>
<evidence type="ECO:0000256" key="3">
    <source>
        <dbReference type="PIRSR" id="PIRSR606689-1"/>
    </source>
</evidence>
<dbReference type="SMART" id="SM00177">
    <property type="entry name" value="ARF"/>
    <property type="match status" value="1"/>
</dbReference>
<evidence type="ECO:0000313" key="6">
    <source>
        <dbReference type="Proteomes" id="UP000887013"/>
    </source>
</evidence>
<dbReference type="PANTHER" id="PTHR46688">
    <property type="entry name" value="ADP-RIBOSYLATION FACTOR-LIKE PROTEIN 16"/>
    <property type="match status" value="1"/>
</dbReference>
<feature type="binding site" evidence="3">
    <location>
        <position position="110"/>
    </location>
    <ligand>
        <name>GTP</name>
        <dbReference type="ChEBI" id="CHEBI:37565"/>
    </ligand>
</feature>
<keyword evidence="2 3" id="KW-0342">GTP-binding</keyword>
<dbReference type="Gene3D" id="3.40.50.300">
    <property type="entry name" value="P-loop containing nucleotide triphosphate hydrolases"/>
    <property type="match status" value="1"/>
</dbReference>
<comment type="caution">
    <text evidence="5">The sequence shown here is derived from an EMBL/GenBank/DDBJ whole genome shotgun (WGS) entry which is preliminary data.</text>
</comment>
<evidence type="ECO:0000313" key="5">
    <source>
        <dbReference type="EMBL" id="GFT65076.1"/>
    </source>
</evidence>
<evidence type="ECO:0000256" key="4">
    <source>
        <dbReference type="PIRSR" id="PIRSR606689-2"/>
    </source>
</evidence>
<keyword evidence="4" id="KW-0460">Magnesium</keyword>
<dbReference type="InterPro" id="IPR009846">
    <property type="entry name" value="SF3b5/RDS3-10"/>
</dbReference>
<protein>
    <submittedName>
        <fullName evidence="5">ADP-ribosylation factor-like protein 16</fullName>
    </submittedName>
</protein>
<feature type="binding site" evidence="3">
    <location>
        <begin position="164"/>
        <end position="167"/>
    </location>
    <ligand>
        <name>GTP</name>
        <dbReference type="ChEBI" id="CHEBI:37565"/>
    </ligand>
</feature>
<organism evidence="5 6">
    <name type="scientific">Nephila pilipes</name>
    <name type="common">Giant wood spider</name>
    <name type="synonym">Nephila maculata</name>
    <dbReference type="NCBI Taxonomy" id="299642"/>
    <lineage>
        <taxon>Eukaryota</taxon>
        <taxon>Metazoa</taxon>
        <taxon>Ecdysozoa</taxon>
        <taxon>Arthropoda</taxon>
        <taxon>Chelicerata</taxon>
        <taxon>Arachnida</taxon>
        <taxon>Araneae</taxon>
        <taxon>Araneomorphae</taxon>
        <taxon>Entelegynae</taxon>
        <taxon>Araneoidea</taxon>
        <taxon>Nephilidae</taxon>
        <taxon>Nephila</taxon>
    </lineage>
</organism>
<feature type="binding site" evidence="4">
    <location>
        <position position="87"/>
    </location>
    <ligand>
        <name>Mg(2+)</name>
        <dbReference type="ChEBI" id="CHEBI:18420"/>
    </ligand>
</feature>
<keyword evidence="1 3" id="KW-0547">Nucleotide-binding</keyword>
<evidence type="ECO:0000256" key="2">
    <source>
        <dbReference type="ARBA" id="ARBA00023134"/>
    </source>
</evidence>
<dbReference type="AlphaFoldDB" id="A0A8X6PDH2"/>
<dbReference type="Pfam" id="PF00025">
    <property type="entry name" value="Arf"/>
    <property type="match status" value="1"/>
</dbReference>
<dbReference type="GO" id="GO:0046872">
    <property type="term" value="F:metal ion binding"/>
    <property type="evidence" value="ECO:0007669"/>
    <property type="project" value="UniProtKB-KW"/>
</dbReference>
<keyword evidence="6" id="KW-1185">Reference proteome</keyword>
<dbReference type="Proteomes" id="UP000887013">
    <property type="component" value="Unassembled WGS sequence"/>
</dbReference>
<name>A0A8X6PDH2_NEPPI</name>
<dbReference type="EMBL" id="BMAW01019745">
    <property type="protein sequence ID" value="GFT65076.1"/>
    <property type="molecule type" value="Genomic_DNA"/>
</dbReference>
<dbReference type="InterPro" id="IPR027417">
    <property type="entry name" value="P-loop_NTPase"/>
</dbReference>
<accession>A0A8X6PDH2</accession>
<evidence type="ECO:0000256" key="1">
    <source>
        <dbReference type="ARBA" id="ARBA00022741"/>
    </source>
</evidence>
<proteinExistence type="predicted"/>
<gene>
    <name evidence="5" type="primary">ARL16</name>
    <name evidence="5" type="ORF">NPIL_87961</name>
</gene>